<dbReference type="EMBL" id="JAEQNC010000001">
    <property type="protein sequence ID" value="MBL0370695.1"/>
    <property type="molecule type" value="Genomic_DNA"/>
</dbReference>
<evidence type="ECO:0000259" key="4">
    <source>
        <dbReference type="Pfam" id="PF00669"/>
    </source>
</evidence>
<keyword evidence="6" id="KW-0969">Cilium</keyword>
<comment type="function">
    <text evidence="3">Flagellin is the subunit protein which polymerizes to form the filaments of bacterial flagella.</text>
</comment>
<name>A0A936YQV0_9HYPH</name>
<evidence type="ECO:0000256" key="1">
    <source>
        <dbReference type="ARBA" id="ARBA00005709"/>
    </source>
</evidence>
<dbReference type="AlphaFoldDB" id="A0A936YQV0"/>
<evidence type="ECO:0000256" key="2">
    <source>
        <dbReference type="ARBA" id="ARBA00023143"/>
    </source>
</evidence>
<dbReference type="Pfam" id="PF00700">
    <property type="entry name" value="Flagellin_C"/>
    <property type="match status" value="1"/>
</dbReference>
<keyword evidence="2 3" id="KW-0975">Bacterial flagellum</keyword>
<keyword evidence="6" id="KW-0282">Flagellum</keyword>
<dbReference type="GO" id="GO:0005576">
    <property type="term" value="C:extracellular region"/>
    <property type="evidence" value="ECO:0007669"/>
    <property type="project" value="UniProtKB-SubCell"/>
</dbReference>
<dbReference type="GO" id="GO:0009288">
    <property type="term" value="C:bacterial-type flagellum"/>
    <property type="evidence" value="ECO:0007669"/>
    <property type="project" value="UniProtKB-SubCell"/>
</dbReference>
<feature type="domain" description="Flagellin N-terminal" evidence="4">
    <location>
        <begin position="6"/>
        <end position="142"/>
    </location>
</feature>
<dbReference type="NCBIfam" id="NF004669">
    <property type="entry name" value="PRK06008.1"/>
    <property type="match status" value="1"/>
</dbReference>
<dbReference type="InterPro" id="IPR001029">
    <property type="entry name" value="Flagellin_N"/>
</dbReference>
<gene>
    <name evidence="6" type="ORF">JJB09_01515</name>
</gene>
<feature type="domain" description="Flagellin C-terminal" evidence="5">
    <location>
        <begin position="263"/>
        <end position="343"/>
    </location>
</feature>
<sequence>MKTSFISNLSVQSAMRSTINQIQGELIDAQREVVSGRHSNLGEVLGATTSRSLNLHRDLSMMNNLLSTNSVVTQRLSSTQMAMETISNAAQTGLNTFVALAGSTDSTQLGTAVQTLTDVMDQFTTAANTSVNGEYVLAGINTDVKPVANFLKDEGGLRTDIQGWIASLGSPIAAADMETFLTTVIEPMFLDPSSPDYKWATWSSASDTPVTSRISKTEVVQTSTTTNADGFRYLAMASVVGIELLNQEMSVETRRVVSDWAIGKMGQAINGVNAERSQLGLSENRVAIANETLQAQIDIIKLNLDDLEGVDVYAASTRITALTNQMEISYNLTARISQLSLVNEL</sequence>
<dbReference type="InterPro" id="IPR046358">
    <property type="entry name" value="Flagellin_C"/>
</dbReference>
<accession>A0A936YQV0</accession>
<comment type="subcellular location">
    <subcellularLocation>
        <location evidence="3">Secreted</location>
    </subcellularLocation>
    <subcellularLocation>
        <location evidence="3">Bacterial flagellum</location>
    </subcellularLocation>
</comment>
<evidence type="ECO:0000313" key="6">
    <source>
        <dbReference type="EMBL" id="MBL0370695.1"/>
    </source>
</evidence>
<dbReference type="Gene3D" id="1.20.1330.10">
    <property type="entry name" value="f41 fragment of flagellin, N-terminal domain"/>
    <property type="match status" value="1"/>
</dbReference>
<protein>
    <recommendedName>
        <fullName evidence="3">Flagellin</fullName>
    </recommendedName>
</protein>
<comment type="caution">
    <text evidence="6">The sequence shown here is derived from an EMBL/GenBank/DDBJ whole genome shotgun (WGS) entry which is preliminary data.</text>
</comment>
<dbReference type="PANTHER" id="PTHR42792:SF1">
    <property type="entry name" value="FLAGELLAR HOOK-ASSOCIATED PROTEIN 3"/>
    <property type="match status" value="1"/>
</dbReference>
<organism evidence="6 7">
    <name type="scientific">Rhizobium setariae</name>
    <dbReference type="NCBI Taxonomy" id="2801340"/>
    <lineage>
        <taxon>Bacteria</taxon>
        <taxon>Pseudomonadati</taxon>
        <taxon>Pseudomonadota</taxon>
        <taxon>Alphaproteobacteria</taxon>
        <taxon>Hyphomicrobiales</taxon>
        <taxon>Rhizobiaceae</taxon>
        <taxon>Rhizobium/Agrobacterium group</taxon>
        <taxon>Rhizobium</taxon>
    </lineage>
</organism>
<dbReference type="InterPro" id="IPR001492">
    <property type="entry name" value="Flagellin"/>
</dbReference>
<evidence type="ECO:0000256" key="3">
    <source>
        <dbReference type="RuleBase" id="RU362073"/>
    </source>
</evidence>
<dbReference type="PANTHER" id="PTHR42792">
    <property type="entry name" value="FLAGELLIN"/>
    <property type="match status" value="1"/>
</dbReference>
<dbReference type="GO" id="GO:0005198">
    <property type="term" value="F:structural molecule activity"/>
    <property type="evidence" value="ECO:0007669"/>
    <property type="project" value="UniProtKB-UniRule"/>
</dbReference>
<evidence type="ECO:0000313" key="7">
    <source>
        <dbReference type="Proteomes" id="UP000633219"/>
    </source>
</evidence>
<dbReference type="SUPFAM" id="SSF64518">
    <property type="entry name" value="Phase 1 flagellin"/>
    <property type="match status" value="1"/>
</dbReference>
<dbReference type="Proteomes" id="UP000633219">
    <property type="component" value="Unassembled WGS sequence"/>
</dbReference>
<proteinExistence type="inferred from homology"/>
<reference evidence="6" key="1">
    <citation type="submission" date="2021-01" db="EMBL/GenBank/DDBJ databases">
        <title>Rhizobium sp. strain KVB221 16S ribosomal RNA gene Genome sequencing and assembly.</title>
        <authorList>
            <person name="Kang M."/>
        </authorList>
    </citation>
    <scope>NUCLEOTIDE SEQUENCE</scope>
    <source>
        <strain evidence="6">KVB221</strain>
    </source>
</reference>
<dbReference type="Pfam" id="PF00669">
    <property type="entry name" value="Flagellin_N"/>
    <property type="match status" value="1"/>
</dbReference>
<keyword evidence="7" id="KW-1185">Reference proteome</keyword>
<comment type="similarity">
    <text evidence="1 3">Belongs to the bacterial flagellin family.</text>
</comment>
<keyword evidence="3" id="KW-0964">Secreted</keyword>
<keyword evidence="6" id="KW-0966">Cell projection</keyword>
<dbReference type="RefSeq" id="WP_201652072.1">
    <property type="nucleotide sequence ID" value="NZ_JAEQNC010000001.1"/>
</dbReference>
<evidence type="ECO:0000259" key="5">
    <source>
        <dbReference type="Pfam" id="PF00700"/>
    </source>
</evidence>